<dbReference type="Pfam" id="PF00072">
    <property type="entry name" value="Response_reg"/>
    <property type="match status" value="1"/>
</dbReference>
<keyword evidence="4" id="KW-1185">Reference proteome</keyword>
<dbReference type="InterPro" id="IPR052893">
    <property type="entry name" value="TCS_response_regulator"/>
</dbReference>
<feature type="modified residue" description="4-aspartylphosphate" evidence="1">
    <location>
        <position position="56"/>
    </location>
</feature>
<evidence type="ECO:0000313" key="3">
    <source>
        <dbReference type="EMBL" id="CCH01202.1"/>
    </source>
</evidence>
<dbReference type="AlphaFoldDB" id="I0KAP9"/>
<dbReference type="GO" id="GO:0000160">
    <property type="term" value="P:phosphorelay signal transduction system"/>
    <property type="evidence" value="ECO:0007669"/>
    <property type="project" value="InterPro"/>
</dbReference>
<gene>
    <name evidence="3" type="ORF">FAES_3193</name>
</gene>
<dbReference type="Gene3D" id="3.40.50.2300">
    <property type="match status" value="1"/>
</dbReference>
<dbReference type="InterPro" id="IPR011006">
    <property type="entry name" value="CheY-like_superfamily"/>
</dbReference>
<dbReference type="InterPro" id="IPR001789">
    <property type="entry name" value="Sig_transdc_resp-reg_receiver"/>
</dbReference>
<protein>
    <submittedName>
        <fullName evidence="3">Response regulator rcp1</fullName>
    </submittedName>
</protein>
<dbReference type="STRING" id="1166018.FAES_3193"/>
<dbReference type="HOGENOM" id="CLU_000445_69_17_10"/>
<dbReference type="SMART" id="SM00448">
    <property type="entry name" value="REC"/>
    <property type="match status" value="1"/>
</dbReference>
<keyword evidence="1" id="KW-0597">Phosphoprotein</keyword>
<dbReference type="OrthoDB" id="673187at2"/>
<dbReference type="EMBL" id="HE796683">
    <property type="protein sequence ID" value="CCH01202.1"/>
    <property type="molecule type" value="Genomic_DNA"/>
</dbReference>
<dbReference type="PROSITE" id="PS50110">
    <property type="entry name" value="RESPONSE_REGULATORY"/>
    <property type="match status" value="1"/>
</dbReference>
<dbReference type="PANTHER" id="PTHR44520">
    <property type="entry name" value="RESPONSE REGULATOR RCP1-RELATED"/>
    <property type="match status" value="1"/>
</dbReference>
<feature type="domain" description="Response regulatory" evidence="2">
    <location>
        <begin position="1"/>
        <end position="123"/>
    </location>
</feature>
<dbReference type="KEGG" id="fae:FAES_3193"/>
<dbReference type="SUPFAM" id="SSF52172">
    <property type="entry name" value="CheY-like"/>
    <property type="match status" value="1"/>
</dbReference>
<accession>I0KAP9</accession>
<name>I0KAP9_9BACT</name>
<dbReference type="RefSeq" id="WP_015332301.1">
    <property type="nucleotide sequence ID" value="NC_020054.1"/>
</dbReference>
<evidence type="ECO:0000259" key="2">
    <source>
        <dbReference type="PROSITE" id="PS50110"/>
    </source>
</evidence>
<organism evidence="3 4">
    <name type="scientific">Fibrella aestuarina BUZ 2</name>
    <dbReference type="NCBI Taxonomy" id="1166018"/>
    <lineage>
        <taxon>Bacteria</taxon>
        <taxon>Pseudomonadati</taxon>
        <taxon>Bacteroidota</taxon>
        <taxon>Cytophagia</taxon>
        <taxon>Cytophagales</taxon>
        <taxon>Spirosomataceae</taxon>
        <taxon>Fibrella</taxon>
    </lineage>
</organism>
<evidence type="ECO:0000313" key="4">
    <source>
        <dbReference type="Proteomes" id="UP000011058"/>
    </source>
</evidence>
<sequence length="138" mass="15956">MIYVVDDAADYLFLVQQVFKLFLPQYPVRFFADGLDLMQHIDQTKNPPLPSLIVLDVDMPKLSGPQTLERLKQRPGWKVVPVVMVSNRTDEQFVLACYKAGACSYLVKPLDITELRRTMELLSQYWVDLNRLPADRLL</sequence>
<dbReference type="eggNOG" id="COG3706">
    <property type="taxonomic scope" value="Bacteria"/>
</dbReference>
<proteinExistence type="predicted"/>
<evidence type="ECO:0000256" key="1">
    <source>
        <dbReference type="PROSITE-ProRule" id="PRU00169"/>
    </source>
</evidence>
<reference evidence="3 4" key="1">
    <citation type="journal article" date="2012" name="J. Bacteriol.">
        <title>Genome Sequence of Fibrella aestuarina BUZ 2T, a Filamentous Marine Bacterium.</title>
        <authorList>
            <person name="Filippini M."/>
            <person name="Qi W."/>
            <person name="Blom J."/>
            <person name="Goesmann A."/>
            <person name="Smits T.H."/>
            <person name="Bagheri H.C."/>
        </authorList>
    </citation>
    <scope>NUCLEOTIDE SEQUENCE [LARGE SCALE GENOMIC DNA]</scope>
    <source>
        <strain evidence="4">BUZ 2T</strain>
    </source>
</reference>
<dbReference type="Proteomes" id="UP000011058">
    <property type="component" value="Chromosome"/>
</dbReference>